<gene>
    <name evidence="1" type="ORF">METBIDRAFT_85053</name>
</gene>
<proteinExistence type="predicted"/>
<evidence type="ECO:0008006" key="3">
    <source>
        <dbReference type="Google" id="ProtNLM"/>
    </source>
</evidence>
<dbReference type="EMBL" id="LXTC01000010">
    <property type="protein sequence ID" value="OBA17041.1"/>
    <property type="molecule type" value="Genomic_DNA"/>
</dbReference>
<evidence type="ECO:0000313" key="2">
    <source>
        <dbReference type="Proteomes" id="UP000092555"/>
    </source>
</evidence>
<dbReference type="AlphaFoldDB" id="A0A1A0GZ60"/>
<name>A0A1A0GZ60_9ASCO</name>
<comment type="caution">
    <text evidence="1">The sequence shown here is derived from an EMBL/GenBank/DDBJ whole genome shotgun (WGS) entry which is preliminary data.</text>
</comment>
<organism evidence="1 2">
    <name type="scientific">Metschnikowia bicuspidata var. bicuspidata NRRL YB-4993</name>
    <dbReference type="NCBI Taxonomy" id="869754"/>
    <lineage>
        <taxon>Eukaryota</taxon>
        <taxon>Fungi</taxon>
        <taxon>Dikarya</taxon>
        <taxon>Ascomycota</taxon>
        <taxon>Saccharomycotina</taxon>
        <taxon>Pichiomycetes</taxon>
        <taxon>Metschnikowiaceae</taxon>
        <taxon>Metschnikowia</taxon>
    </lineage>
</organism>
<accession>A0A1A0GZ60</accession>
<keyword evidence="2" id="KW-1185">Reference proteome</keyword>
<dbReference type="GeneID" id="30032218"/>
<dbReference type="Proteomes" id="UP000092555">
    <property type="component" value="Unassembled WGS sequence"/>
</dbReference>
<protein>
    <recommendedName>
        <fullName evidence="3">Retrotransposon gag domain-containing protein</fullName>
    </recommendedName>
</protein>
<evidence type="ECO:0000313" key="1">
    <source>
        <dbReference type="EMBL" id="OBA17041.1"/>
    </source>
</evidence>
<reference evidence="1 2" key="1">
    <citation type="submission" date="2016-05" db="EMBL/GenBank/DDBJ databases">
        <title>Comparative genomics of biotechnologically important yeasts.</title>
        <authorList>
            <consortium name="DOE Joint Genome Institute"/>
            <person name="Riley R."/>
            <person name="Haridas S."/>
            <person name="Wolfe K.H."/>
            <person name="Lopes M.R."/>
            <person name="Hittinger C.T."/>
            <person name="Goker M."/>
            <person name="Salamov A."/>
            <person name="Wisecaver J."/>
            <person name="Long T.M."/>
            <person name="Aerts A.L."/>
            <person name="Barry K."/>
            <person name="Choi C."/>
            <person name="Clum A."/>
            <person name="Coughlan A.Y."/>
            <person name="Deshpande S."/>
            <person name="Douglass A.P."/>
            <person name="Hanson S.J."/>
            <person name="Klenk H.-P."/>
            <person name="LaButti K."/>
            <person name="Lapidus A."/>
            <person name="Lindquist E."/>
            <person name="Lipzen A."/>
            <person name="Meier-kolthoff J.P."/>
            <person name="Ohm R.A."/>
            <person name="Otillar R.P."/>
            <person name="Pangilinan J."/>
            <person name="Peng Y."/>
            <person name="Rokas A."/>
            <person name="Rosa C.A."/>
            <person name="Scheuner C."/>
            <person name="Sibirny A.A."/>
            <person name="Slot J.C."/>
            <person name="Stielow J.B."/>
            <person name="Sun H."/>
            <person name="Kurtzman C.P."/>
            <person name="Blackwell M."/>
            <person name="Grigoriev I.V."/>
            <person name="Jeffries T.W."/>
        </authorList>
    </citation>
    <scope>NUCLEOTIDE SEQUENCE [LARGE SCALE GENOMIC DNA]</scope>
    <source>
        <strain evidence="1 2">NRRL YB-4993</strain>
    </source>
</reference>
<sequence length="199" mass="22224">MDYLDAAHDALLELKQGKRTLSVFLAEFARLQRELPPGAMTTDTLRVILIRGVNEPYRSDLIRLNTTHFDTLYDYLQRISNIHSLAIGAPQSAVIKLHLHEARQRRLRPHSRITRNDCPTSTSLPALVGQLPETESDVPAALAASPSSVLTSIRHGFSKDLTLSTRTHSLVGQTRDVSKFGSLKQSSDTKSFVYLSKYK</sequence>
<dbReference type="RefSeq" id="XP_018709338.1">
    <property type="nucleotide sequence ID" value="XM_018859243.1"/>
</dbReference>